<dbReference type="SUPFAM" id="SSF53098">
    <property type="entry name" value="Ribonuclease H-like"/>
    <property type="match status" value="1"/>
</dbReference>
<evidence type="ECO:0000256" key="16">
    <source>
        <dbReference type="RuleBase" id="RU003515"/>
    </source>
</evidence>
<dbReference type="GO" id="GO:0005737">
    <property type="term" value="C:cytoplasm"/>
    <property type="evidence" value="ECO:0007669"/>
    <property type="project" value="UniProtKB-SubCell"/>
</dbReference>
<keyword evidence="8 14" id="KW-0963">Cytoplasm</keyword>
<sequence>MGIEDKLLFDRRFLRKGLICGVDEAGRGCLAGPVVAAAVVFEVENIPEIHVEDSKKLSPERREELYALIVKKAFSYAVGVASWKRIDACNIREASKFAMKMALSNLKCKPDVILVDGNMDIGWSDNTFYVIKGDGKSFAIGAASIVAKVVRDRLMARYHKIFPNYAFHRHKGYPTKLHREMLRKYGVSPIHRMSFNLGI</sequence>
<comment type="similarity">
    <text evidence="5 14 16">Belongs to the RNase HII family.</text>
</comment>
<dbReference type="STRING" id="1298851.TST_0962"/>
<dbReference type="InterPro" id="IPR036397">
    <property type="entry name" value="RNaseH_sf"/>
</dbReference>
<dbReference type="GO" id="GO:0030145">
    <property type="term" value="F:manganese ion binding"/>
    <property type="evidence" value="ECO:0007669"/>
    <property type="project" value="UniProtKB-UniRule"/>
</dbReference>
<dbReference type="InterPro" id="IPR012337">
    <property type="entry name" value="RNaseH-like_sf"/>
</dbReference>
<dbReference type="RefSeq" id="WP_068549758.1">
    <property type="nucleotide sequence ID" value="NZ_AP013035.1"/>
</dbReference>
<dbReference type="AlphaFoldDB" id="A0A0S3QTV5"/>
<feature type="binding site" evidence="14 15">
    <location>
        <position position="23"/>
    </location>
    <ligand>
        <name>a divalent metal cation</name>
        <dbReference type="ChEBI" id="CHEBI:60240"/>
    </ligand>
</feature>
<dbReference type="PANTHER" id="PTHR10954">
    <property type="entry name" value="RIBONUCLEASE H2 SUBUNIT A"/>
    <property type="match status" value="1"/>
</dbReference>
<keyword evidence="9 14" id="KW-0540">Nuclease</keyword>
<dbReference type="NCBIfam" id="NF000595">
    <property type="entry name" value="PRK00015.1-3"/>
    <property type="match status" value="1"/>
</dbReference>
<dbReference type="Proteomes" id="UP000063234">
    <property type="component" value="Chromosome"/>
</dbReference>
<dbReference type="PANTHER" id="PTHR10954:SF18">
    <property type="entry name" value="RIBONUCLEASE HII"/>
    <property type="match status" value="1"/>
</dbReference>
<comment type="function">
    <text evidence="3 14 16">Endonuclease that specifically degrades the RNA of RNA-DNA hybrids.</text>
</comment>
<protein>
    <recommendedName>
        <fullName evidence="7 14">Ribonuclease HII</fullName>
        <shortName evidence="14">RNase HII</shortName>
        <ecNumber evidence="6 14">3.1.26.4</ecNumber>
    </recommendedName>
</protein>
<keyword evidence="11 14" id="KW-0255">Endonuclease</keyword>
<name>A0A0S3QTV5_THET7</name>
<keyword evidence="10 14" id="KW-0479">Metal-binding</keyword>
<evidence type="ECO:0000256" key="1">
    <source>
        <dbReference type="ARBA" id="ARBA00000077"/>
    </source>
</evidence>
<organism evidence="18 19">
    <name type="scientific">Thermosulfidibacter takaii (strain DSM 17441 / JCM 13301 / NBRC 103674 / ABI70S6)</name>
    <dbReference type="NCBI Taxonomy" id="1298851"/>
    <lineage>
        <taxon>Bacteria</taxon>
        <taxon>Pseudomonadati</taxon>
        <taxon>Thermosulfidibacterota</taxon>
        <taxon>Thermosulfidibacteria</taxon>
        <taxon>Thermosulfidibacterales</taxon>
        <taxon>Thermosulfidibacteraceae</taxon>
    </lineage>
</organism>
<reference evidence="19" key="1">
    <citation type="journal article" date="2018" name="Science">
        <title>A primordial and reversible TCA cycle in a facultatively chemolithoautotrophic thermophile.</title>
        <authorList>
            <person name="Nunoura T."/>
            <person name="Chikaraishi Y."/>
            <person name="Izaki R."/>
            <person name="Suwa T."/>
            <person name="Sato T."/>
            <person name="Harada T."/>
            <person name="Mori K."/>
            <person name="Kato Y."/>
            <person name="Miyazaki M."/>
            <person name="Shimamura S."/>
            <person name="Yanagawa K."/>
            <person name="Shuto A."/>
            <person name="Ohkouchi N."/>
            <person name="Fujita N."/>
            <person name="Takaki Y."/>
            <person name="Atomi H."/>
            <person name="Takai K."/>
        </authorList>
    </citation>
    <scope>NUCLEOTIDE SEQUENCE [LARGE SCALE GENOMIC DNA]</scope>
    <source>
        <strain evidence="19">DSM 17441 / JCM 13301 / NBRC 103674 / ABI70S6</strain>
    </source>
</reference>
<gene>
    <name evidence="14 18" type="primary">rnhB</name>
    <name evidence="18" type="ORF">TST_0962</name>
</gene>
<dbReference type="PATRIC" id="fig|1298851.3.peg.1001"/>
<evidence type="ECO:0000313" key="19">
    <source>
        <dbReference type="Proteomes" id="UP000063234"/>
    </source>
</evidence>
<evidence type="ECO:0000256" key="4">
    <source>
        <dbReference type="ARBA" id="ARBA00004496"/>
    </source>
</evidence>
<evidence type="ECO:0000256" key="7">
    <source>
        <dbReference type="ARBA" id="ARBA00019179"/>
    </source>
</evidence>
<keyword evidence="19" id="KW-1185">Reference proteome</keyword>
<dbReference type="GO" id="GO:0004523">
    <property type="term" value="F:RNA-DNA hybrid ribonuclease activity"/>
    <property type="evidence" value="ECO:0007669"/>
    <property type="project" value="UniProtKB-UniRule"/>
</dbReference>
<evidence type="ECO:0000256" key="12">
    <source>
        <dbReference type="ARBA" id="ARBA00022801"/>
    </source>
</evidence>
<accession>A0A0S3QTV5</accession>
<evidence type="ECO:0000259" key="17">
    <source>
        <dbReference type="PROSITE" id="PS51975"/>
    </source>
</evidence>
<dbReference type="InterPro" id="IPR001352">
    <property type="entry name" value="RNase_HII/HIII"/>
</dbReference>
<comment type="catalytic activity">
    <reaction evidence="1 14 15 16">
        <text>Endonucleolytic cleavage to 5'-phosphomonoester.</text>
        <dbReference type="EC" id="3.1.26.4"/>
    </reaction>
</comment>
<dbReference type="Gene3D" id="3.30.420.10">
    <property type="entry name" value="Ribonuclease H-like superfamily/Ribonuclease H"/>
    <property type="match status" value="1"/>
</dbReference>
<dbReference type="EC" id="3.1.26.4" evidence="6 14"/>
<feature type="domain" description="RNase H type-2" evidence="17">
    <location>
        <begin position="17"/>
        <end position="199"/>
    </location>
</feature>
<dbReference type="GO" id="GO:0003723">
    <property type="term" value="F:RNA binding"/>
    <property type="evidence" value="ECO:0007669"/>
    <property type="project" value="UniProtKB-UniRule"/>
</dbReference>
<dbReference type="EMBL" id="AP013035">
    <property type="protein sequence ID" value="BAT71760.1"/>
    <property type="molecule type" value="Genomic_DNA"/>
</dbReference>
<evidence type="ECO:0000256" key="11">
    <source>
        <dbReference type="ARBA" id="ARBA00022759"/>
    </source>
</evidence>
<dbReference type="GO" id="GO:0043137">
    <property type="term" value="P:DNA replication, removal of RNA primer"/>
    <property type="evidence" value="ECO:0007669"/>
    <property type="project" value="TreeGrafter"/>
</dbReference>
<evidence type="ECO:0000256" key="9">
    <source>
        <dbReference type="ARBA" id="ARBA00022722"/>
    </source>
</evidence>
<proteinExistence type="inferred from homology"/>
<evidence type="ECO:0000313" key="18">
    <source>
        <dbReference type="EMBL" id="BAT71760.1"/>
    </source>
</evidence>
<dbReference type="KEGG" id="ttk:TST_0962"/>
<keyword evidence="12 14" id="KW-0378">Hydrolase</keyword>
<keyword evidence="13 14" id="KW-0464">Manganese</keyword>
<dbReference type="GO" id="GO:0006298">
    <property type="term" value="P:mismatch repair"/>
    <property type="evidence" value="ECO:0007669"/>
    <property type="project" value="TreeGrafter"/>
</dbReference>
<evidence type="ECO:0000256" key="13">
    <source>
        <dbReference type="ARBA" id="ARBA00023211"/>
    </source>
</evidence>
<dbReference type="PROSITE" id="PS51975">
    <property type="entry name" value="RNASE_H_2"/>
    <property type="match status" value="1"/>
</dbReference>
<evidence type="ECO:0000256" key="5">
    <source>
        <dbReference type="ARBA" id="ARBA00007383"/>
    </source>
</evidence>
<dbReference type="InterPro" id="IPR022898">
    <property type="entry name" value="RNase_HII"/>
</dbReference>
<dbReference type="Pfam" id="PF01351">
    <property type="entry name" value="RNase_HII"/>
    <property type="match status" value="1"/>
</dbReference>
<dbReference type="GO" id="GO:0032299">
    <property type="term" value="C:ribonuclease H2 complex"/>
    <property type="evidence" value="ECO:0007669"/>
    <property type="project" value="TreeGrafter"/>
</dbReference>
<comment type="cofactor">
    <cofactor evidence="2">
        <name>Mg(2+)</name>
        <dbReference type="ChEBI" id="CHEBI:18420"/>
    </cofactor>
</comment>
<evidence type="ECO:0000256" key="2">
    <source>
        <dbReference type="ARBA" id="ARBA00001946"/>
    </source>
</evidence>
<dbReference type="OrthoDB" id="9803420at2"/>
<dbReference type="CDD" id="cd07182">
    <property type="entry name" value="RNase_HII_bacteria_HII_like"/>
    <property type="match status" value="1"/>
</dbReference>
<comment type="cofactor">
    <cofactor evidence="14 15">
        <name>Mn(2+)</name>
        <dbReference type="ChEBI" id="CHEBI:29035"/>
    </cofactor>
    <cofactor evidence="14 15">
        <name>Mg(2+)</name>
        <dbReference type="ChEBI" id="CHEBI:18420"/>
    </cofactor>
    <text evidence="14 15">Manganese or magnesium. Binds 1 divalent metal ion per monomer in the absence of substrate. May bind a second metal ion after substrate binding.</text>
</comment>
<comment type="subcellular location">
    <subcellularLocation>
        <location evidence="4 14">Cytoplasm</location>
    </subcellularLocation>
</comment>
<feature type="binding site" evidence="14 15">
    <location>
        <position position="24"/>
    </location>
    <ligand>
        <name>a divalent metal cation</name>
        <dbReference type="ChEBI" id="CHEBI:60240"/>
    </ligand>
</feature>
<dbReference type="HAMAP" id="MF_00052_B">
    <property type="entry name" value="RNase_HII_B"/>
    <property type="match status" value="1"/>
</dbReference>
<evidence type="ECO:0000256" key="6">
    <source>
        <dbReference type="ARBA" id="ARBA00012180"/>
    </source>
</evidence>
<evidence type="ECO:0000256" key="3">
    <source>
        <dbReference type="ARBA" id="ARBA00004065"/>
    </source>
</evidence>
<evidence type="ECO:0000256" key="8">
    <source>
        <dbReference type="ARBA" id="ARBA00022490"/>
    </source>
</evidence>
<dbReference type="InterPro" id="IPR024567">
    <property type="entry name" value="RNase_HII/HIII_dom"/>
</dbReference>
<evidence type="ECO:0000256" key="14">
    <source>
        <dbReference type="HAMAP-Rule" id="MF_00052"/>
    </source>
</evidence>
<feature type="binding site" evidence="14 15">
    <location>
        <position position="116"/>
    </location>
    <ligand>
        <name>a divalent metal cation</name>
        <dbReference type="ChEBI" id="CHEBI:60240"/>
    </ligand>
</feature>
<evidence type="ECO:0000256" key="10">
    <source>
        <dbReference type="ARBA" id="ARBA00022723"/>
    </source>
</evidence>
<evidence type="ECO:0000256" key="15">
    <source>
        <dbReference type="PROSITE-ProRule" id="PRU01319"/>
    </source>
</evidence>